<dbReference type="Proteomes" id="UP000288212">
    <property type="component" value="Unassembled WGS sequence"/>
</dbReference>
<gene>
    <name evidence="9" type="ORF">CWE06_09855</name>
</gene>
<protein>
    <submittedName>
        <fullName evidence="9">Hemolysin III</fullName>
    </submittedName>
</protein>
<evidence type="ECO:0000256" key="7">
    <source>
        <dbReference type="PIRSR" id="PIRSR604254-1"/>
    </source>
</evidence>
<dbReference type="GO" id="GO:0046872">
    <property type="term" value="F:metal ion binding"/>
    <property type="evidence" value="ECO:0007669"/>
    <property type="project" value="UniProtKB-KW"/>
</dbReference>
<keyword evidence="7" id="KW-0862">Zinc</keyword>
<feature type="transmembrane region" description="Helical" evidence="8">
    <location>
        <begin position="135"/>
        <end position="152"/>
    </location>
</feature>
<dbReference type="Pfam" id="PF03006">
    <property type="entry name" value="HlyIII"/>
    <property type="match status" value="1"/>
</dbReference>
<organism evidence="9 10">
    <name type="scientific">Aliidiomarina haloalkalitolerans</name>
    <dbReference type="NCBI Taxonomy" id="859059"/>
    <lineage>
        <taxon>Bacteria</taxon>
        <taxon>Pseudomonadati</taxon>
        <taxon>Pseudomonadota</taxon>
        <taxon>Gammaproteobacteria</taxon>
        <taxon>Alteromonadales</taxon>
        <taxon>Idiomarinaceae</taxon>
        <taxon>Aliidiomarina</taxon>
    </lineage>
</organism>
<evidence type="ECO:0000313" key="9">
    <source>
        <dbReference type="EMBL" id="RUO18888.1"/>
    </source>
</evidence>
<feature type="transmembrane region" description="Helical" evidence="8">
    <location>
        <begin position="45"/>
        <end position="69"/>
    </location>
</feature>
<feature type="binding site" evidence="7">
    <location>
        <position position="194"/>
    </location>
    <ligand>
        <name>Zn(2+)</name>
        <dbReference type="ChEBI" id="CHEBI:29105"/>
    </ligand>
</feature>
<evidence type="ECO:0000256" key="5">
    <source>
        <dbReference type="ARBA" id="ARBA00022989"/>
    </source>
</evidence>
<keyword evidence="10" id="KW-1185">Reference proteome</keyword>
<keyword evidence="6 8" id="KW-0472">Membrane</keyword>
<sequence length="215" mass="23929">MSSTKAKYSLGEEIAHSVSHGLGVIAGIVGLVFLIYLSFEYGDIWHVVSVSIYGASIILLYSASTLYHAVTNLRLKRFFQLMDHAAIFLLIAGTYTPFLLVNLRGPWGWTLFIIIWSIALGGVLLEVLKKERVKWLSLSLYLGLGWMALVAIKPMLELVNTTGLLLLLIGGLLYSLGVIFYVRKQMVYHHAIWHLFVLAASVAHYFAVLYGVVLA</sequence>
<name>A0A432VRE7_9GAMM</name>
<evidence type="ECO:0000256" key="6">
    <source>
        <dbReference type="ARBA" id="ARBA00023136"/>
    </source>
</evidence>
<feature type="binding site" evidence="7">
    <location>
        <position position="190"/>
    </location>
    <ligand>
        <name>Zn(2+)</name>
        <dbReference type="ChEBI" id="CHEBI:29105"/>
    </ligand>
</feature>
<feature type="binding site" evidence="7">
    <location>
        <position position="68"/>
    </location>
    <ligand>
        <name>Zn(2+)</name>
        <dbReference type="ChEBI" id="CHEBI:29105"/>
    </ligand>
</feature>
<keyword evidence="4 8" id="KW-0812">Transmembrane</keyword>
<comment type="subcellular location">
    <subcellularLocation>
        <location evidence="1">Cell membrane</location>
        <topology evidence="1">Multi-pass membrane protein</topology>
    </subcellularLocation>
</comment>
<proteinExistence type="inferred from homology"/>
<dbReference type="OrthoDB" id="9813689at2"/>
<dbReference type="GO" id="GO:0140911">
    <property type="term" value="F:pore-forming activity"/>
    <property type="evidence" value="ECO:0007669"/>
    <property type="project" value="InterPro"/>
</dbReference>
<dbReference type="GO" id="GO:0005886">
    <property type="term" value="C:plasma membrane"/>
    <property type="evidence" value="ECO:0007669"/>
    <property type="project" value="UniProtKB-SubCell"/>
</dbReference>
<evidence type="ECO:0000256" key="8">
    <source>
        <dbReference type="SAM" id="Phobius"/>
    </source>
</evidence>
<dbReference type="InterPro" id="IPR004254">
    <property type="entry name" value="AdipoR/HlyIII-related"/>
</dbReference>
<comment type="caution">
    <text evidence="9">The sequence shown here is derived from an EMBL/GenBank/DDBJ whole genome shotgun (WGS) entry which is preliminary data.</text>
</comment>
<evidence type="ECO:0000256" key="3">
    <source>
        <dbReference type="ARBA" id="ARBA00022475"/>
    </source>
</evidence>
<accession>A0A432VRE7</accession>
<dbReference type="PANTHER" id="PTHR20855">
    <property type="entry name" value="ADIPOR/PROGESTIN RECEPTOR-RELATED"/>
    <property type="match status" value="1"/>
</dbReference>
<evidence type="ECO:0000313" key="10">
    <source>
        <dbReference type="Proteomes" id="UP000288212"/>
    </source>
</evidence>
<dbReference type="EMBL" id="PIPI01000007">
    <property type="protein sequence ID" value="RUO18888.1"/>
    <property type="molecule type" value="Genomic_DNA"/>
</dbReference>
<dbReference type="AlphaFoldDB" id="A0A432VRE7"/>
<dbReference type="PANTHER" id="PTHR20855:SF3">
    <property type="entry name" value="LD03007P"/>
    <property type="match status" value="1"/>
</dbReference>
<comment type="similarity">
    <text evidence="2">Belongs to the UPF0073 (Hly-III) family.</text>
</comment>
<feature type="transmembrane region" description="Helical" evidence="8">
    <location>
        <begin position="191"/>
        <end position="213"/>
    </location>
</feature>
<feature type="transmembrane region" description="Helical" evidence="8">
    <location>
        <begin position="81"/>
        <end position="101"/>
    </location>
</feature>
<dbReference type="RefSeq" id="WP_126793625.1">
    <property type="nucleotide sequence ID" value="NZ_PIPI01000007.1"/>
</dbReference>
<keyword evidence="7" id="KW-0479">Metal-binding</keyword>
<evidence type="ECO:0000256" key="2">
    <source>
        <dbReference type="ARBA" id="ARBA00008488"/>
    </source>
</evidence>
<reference evidence="9 10" key="1">
    <citation type="journal article" date="2011" name="Front. Microbiol.">
        <title>Genomic signatures of strain selection and enhancement in Bacillus atrophaeus var. globigii, a historical biowarfare simulant.</title>
        <authorList>
            <person name="Gibbons H.S."/>
            <person name="Broomall S.M."/>
            <person name="McNew L.A."/>
            <person name="Daligault H."/>
            <person name="Chapman C."/>
            <person name="Bruce D."/>
            <person name="Karavis M."/>
            <person name="Krepps M."/>
            <person name="McGregor P.A."/>
            <person name="Hong C."/>
            <person name="Park K.H."/>
            <person name="Akmal A."/>
            <person name="Feldman A."/>
            <person name="Lin J.S."/>
            <person name="Chang W.E."/>
            <person name="Higgs B.W."/>
            <person name="Demirev P."/>
            <person name="Lindquist J."/>
            <person name="Liem A."/>
            <person name="Fochler E."/>
            <person name="Read T.D."/>
            <person name="Tapia R."/>
            <person name="Johnson S."/>
            <person name="Bishop-Lilly K.A."/>
            <person name="Detter C."/>
            <person name="Han C."/>
            <person name="Sozhamannan S."/>
            <person name="Rosenzweig C.N."/>
            <person name="Skowronski E.W."/>
        </authorList>
    </citation>
    <scope>NUCLEOTIDE SEQUENCE [LARGE SCALE GENOMIC DNA]</scope>
    <source>
        <strain evidence="9 10">AK5</strain>
    </source>
</reference>
<feature type="transmembrane region" description="Helical" evidence="8">
    <location>
        <begin position="21"/>
        <end position="39"/>
    </location>
</feature>
<keyword evidence="3" id="KW-1003">Cell membrane</keyword>
<dbReference type="InterPro" id="IPR005744">
    <property type="entry name" value="Hy-lIII"/>
</dbReference>
<dbReference type="NCBIfam" id="TIGR01065">
    <property type="entry name" value="hlyIII"/>
    <property type="match status" value="1"/>
</dbReference>
<evidence type="ECO:0000256" key="4">
    <source>
        <dbReference type="ARBA" id="ARBA00022692"/>
    </source>
</evidence>
<feature type="transmembrane region" description="Helical" evidence="8">
    <location>
        <begin position="164"/>
        <end position="182"/>
    </location>
</feature>
<evidence type="ECO:0000256" key="1">
    <source>
        <dbReference type="ARBA" id="ARBA00004651"/>
    </source>
</evidence>
<keyword evidence="5 8" id="KW-1133">Transmembrane helix</keyword>
<feature type="transmembrane region" description="Helical" evidence="8">
    <location>
        <begin position="107"/>
        <end position="128"/>
    </location>
</feature>